<name>A0A6H5GDV1_9HEMI</name>
<feature type="non-terminal residue" evidence="1">
    <location>
        <position position="116"/>
    </location>
</feature>
<organism evidence="1 2">
    <name type="scientific">Nesidiocoris tenuis</name>
    <dbReference type="NCBI Taxonomy" id="355587"/>
    <lineage>
        <taxon>Eukaryota</taxon>
        <taxon>Metazoa</taxon>
        <taxon>Ecdysozoa</taxon>
        <taxon>Arthropoda</taxon>
        <taxon>Hexapoda</taxon>
        <taxon>Insecta</taxon>
        <taxon>Pterygota</taxon>
        <taxon>Neoptera</taxon>
        <taxon>Paraneoptera</taxon>
        <taxon>Hemiptera</taxon>
        <taxon>Heteroptera</taxon>
        <taxon>Panheteroptera</taxon>
        <taxon>Cimicomorpha</taxon>
        <taxon>Miridae</taxon>
        <taxon>Dicyphina</taxon>
        <taxon>Nesidiocoris</taxon>
    </lineage>
</organism>
<protein>
    <submittedName>
        <fullName evidence="1">Uncharacterized protein</fullName>
    </submittedName>
</protein>
<proteinExistence type="predicted"/>
<evidence type="ECO:0000313" key="2">
    <source>
        <dbReference type="Proteomes" id="UP000479000"/>
    </source>
</evidence>
<dbReference type="EMBL" id="CADCXU010011265">
    <property type="protein sequence ID" value="CAB0001664.1"/>
    <property type="molecule type" value="Genomic_DNA"/>
</dbReference>
<evidence type="ECO:0000313" key="1">
    <source>
        <dbReference type="EMBL" id="CAB0001664.1"/>
    </source>
</evidence>
<dbReference type="Proteomes" id="UP000479000">
    <property type="component" value="Unassembled WGS sequence"/>
</dbReference>
<accession>A0A6H5GDV1</accession>
<gene>
    <name evidence="1" type="ORF">NTEN_LOCUS7451</name>
</gene>
<sequence length="116" mass="12538">MGGFSVVTAGDGAATGKSPRRPALYISLKQNFTRHSVTVANLLNRLRSASPAIFQAYFRYHATAGKGIVIGVSPRKIFLSRCPARSASDEETDRAYSLLPALSPAIYRPAPPQYRA</sequence>
<reference evidence="1 2" key="1">
    <citation type="submission" date="2020-02" db="EMBL/GenBank/DDBJ databases">
        <authorList>
            <person name="Ferguson B K."/>
        </authorList>
    </citation>
    <scope>NUCLEOTIDE SEQUENCE [LARGE SCALE GENOMIC DNA]</scope>
</reference>
<dbReference type="AlphaFoldDB" id="A0A6H5GDV1"/>
<keyword evidence="2" id="KW-1185">Reference proteome</keyword>